<dbReference type="Gene3D" id="3.40.720.10">
    <property type="entry name" value="Alkaline Phosphatase, subunit A"/>
    <property type="match status" value="2"/>
</dbReference>
<accession>A0ABR6YKC0</accession>
<reference evidence="4 5" key="1">
    <citation type="submission" date="2020-08" db="EMBL/GenBank/DDBJ databases">
        <title>Novel species isolated from subtropical streams in China.</title>
        <authorList>
            <person name="Lu H."/>
        </authorList>
    </citation>
    <scope>NUCLEOTIDE SEQUENCE [LARGE SCALE GENOMIC DNA]</scope>
    <source>
        <strain evidence="4 5">FT31W</strain>
    </source>
</reference>
<evidence type="ECO:0000313" key="5">
    <source>
        <dbReference type="Proteomes" id="UP000613113"/>
    </source>
</evidence>
<dbReference type="EMBL" id="JACOGC010000001">
    <property type="protein sequence ID" value="MBC3884230.1"/>
    <property type="molecule type" value="Genomic_DNA"/>
</dbReference>
<dbReference type="SUPFAM" id="SSF53649">
    <property type="entry name" value="Alkaline phosphatase-like"/>
    <property type="match status" value="1"/>
</dbReference>
<evidence type="ECO:0000313" key="4">
    <source>
        <dbReference type="EMBL" id="MBC3884230.1"/>
    </source>
</evidence>
<name>A0ABR6YKC0_9BURK</name>
<dbReference type="Proteomes" id="UP000613113">
    <property type="component" value="Unassembled WGS sequence"/>
</dbReference>
<feature type="region of interest" description="Disordered" evidence="2">
    <location>
        <begin position="237"/>
        <end position="274"/>
    </location>
</feature>
<sequence>MKHLLIPALLAAAWAPAAQAAGSLDKIQNIVVIYGENRSFDNLYGLFPGANGIGRAFAEQSYLQTDMNGKVLPQLPPTWDKPGVPNKDIPQGLPNMPFSIDAPPINQPLNKATNDLVHRFYQNQMQINGGKNDRFAAISDAGGLSMGHYDGSSLPMWKIAQEYTLADNFFMGAFGGSFLNHMWLACACTPVFKDAPDSMRAKLDANGNLLTKAGSPTDPLTGAPLYQDGAVTPDGYGINTLQPTYQPSGIPPANNPALADSSKHPLPPQTQTSIGDTLSAKKVSWKWYAGGWNQALNDRSQIYGGKINFQPHHQPFNYFSRFAPGTPDRAEHLKDGQEFFDDIAKGHLPQVAFYKPQGELNEHPGYTDVMSGDAHIAALVRKLQASPQWKHMLIVVTYDENGGFWDHVAPPKGERWGPGNRIPAIIISPYAKKGFVDNTPYDTTSILKLITRRFKLAPLPGVRPSAGDLTAALQD</sequence>
<comment type="caution">
    <text evidence="4">The sequence shown here is derived from an EMBL/GenBank/DDBJ whole genome shotgun (WGS) entry which is preliminary data.</text>
</comment>
<protein>
    <submittedName>
        <fullName evidence="4">Acid phosphatase</fullName>
    </submittedName>
</protein>
<evidence type="ECO:0000256" key="1">
    <source>
        <dbReference type="ARBA" id="ARBA00022801"/>
    </source>
</evidence>
<feature type="chain" id="PRO_5047130188" evidence="3">
    <location>
        <begin position="21"/>
        <end position="475"/>
    </location>
</feature>
<keyword evidence="3" id="KW-0732">Signal</keyword>
<evidence type="ECO:0000256" key="3">
    <source>
        <dbReference type="SAM" id="SignalP"/>
    </source>
</evidence>
<dbReference type="PANTHER" id="PTHR31956:SF1">
    <property type="entry name" value="NON-SPECIFIC PHOSPHOLIPASE C1"/>
    <property type="match status" value="1"/>
</dbReference>
<dbReference type="InterPro" id="IPR017850">
    <property type="entry name" value="Alkaline_phosphatase_core_sf"/>
</dbReference>
<dbReference type="Pfam" id="PF04185">
    <property type="entry name" value="Phosphoesterase"/>
    <property type="match status" value="1"/>
</dbReference>
<dbReference type="CDD" id="cd16013">
    <property type="entry name" value="AcpA"/>
    <property type="match status" value="1"/>
</dbReference>
<gene>
    <name evidence="4" type="primary">acpA</name>
    <name evidence="4" type="ORF">H8K27_03715</name>
</gene>
<dbReference type="NCBIfam" id="TIGR03397">
    <property type="entry name" value="acid_phos_Burk"/>
    <property type="match status" value="1"/>
</dbReference>
<evidence type="ECO:0000256" key="2">
    <source>
        <dbReference type="SAM" id="MobiDB-lite"/>
    </source>
</evidence>
<dbReference type="RefSeq" id="WP_186861830.1">
    <property type="nucleotide sequence ID" value="NZ_JACOGC010000001.1"/>
</dbReference>
<organism evidence="4 5">
    <name type="scientific">Undibacterium griseum</name>
    <dbReference type="NCBI Taxonomy" id="2762295"/>
    <lineage>
        <taxon>Bacteria</taxon>
        <taxon>Pseudomonadati</taxon>
        <taxon>Pseudomonadota</taxon>
        <taxon>Betaproteobacteria</taxon>
        <taxon>Burkholderiales</taxon>
        <taxon>Oxalobacteraceae</taxon>
        <taxon>Undibacterium</taxon>
    </lineage>
</organism>
<dbReference type="InterPro" id="IPR017768">
    <property type="entry name" value="AcpA"/>
</dbReference>
<feature type="signal peptide" evidence="3">
    <location>
        <begin position="1"/>
        <end position="20"/>
    </location>
</feature>
<keyword evidence="5" id="KW-1185">Reference proteome</keyword>
<dbReference type="InterPro" id="IPR007312">
    <property type="entry name" value="Phosphoesterase"/>
</dbReference>
<dbReference type="PANTHER" id="PTHR31956">
    <property type="entry name" value="NON-SPECIFIC PHOSPHOLIPASE C4-RELATED"/>
    <property type="match status" value="1"/>
</dbReference>
<keyword evidence="1" id="KW-0378">Hydrolase</keyword>
<proteinExistence type="predicted"/>